<dbReference type="InterPro" id="IPR059000">
    <property type="entry name" value="ATPase_P-type_domA"/>
</dbReference>
<dbReference type="InterPro" id="IPR004014">
    <property type="entry name" value="ATPase_P-typ_cation-transptr_N"/>
</dbReference>
<dbReference type="GO" id="GO:1990573">
    <property type="term" value="P:potassium ion import across plasma membrane"/>
    <property type="evidence" value="ECO:0007669"/>
    <property type="project" value="TreeGrafter"/>
</dbReference>
<organism evidence="12 13">
    <name type="scientific">Weissella oryzae (strain DSM 25784 / JCM 18191 / LMG 30913 / SG25)</name>
    <dbReference type="NCBI Taxonomy" id="1329250"/>
    <lineage>
        <taxon>Bacteria</taxon>
        <taxon>Bacillati</taxon>
        <taxon>Bacillota</taxon>
        <taxon>Bacilli</taxon>
        <taxon>Lactobacillales</taxon>
        <taxon>Lactobacillaceae</taxon>
        <taxon>Weissella</taxon>
    </lineage>
</organism>
<dbReference type="Gene3D" id="1.20.1110.10">
    <property type="entry name" value="Calcium-transporting ATPase, transmembrane domain"/>
    <property type="match status" value="1"/>
</dbReference>
<dbReference type="SFLD" id="SFLDG00002">
    <property type="entry name" value="C1.7:_P-type_atpase_like"/>
    <property type="match status" value="1"/>
</dbReference>
<dbReference type="InterPro" id="IPR006068">
    <property type="entry name" value="ATPase_P-typ_cation-transptr_C"/>
</dbReference>
<feature type="transmembrane region" description="Helical" evidence="10">
    <location>
        <begin position="748"/>
        <end position="767"/>
    </location>
</feature>
<dbReference type="GO" id="GO:0005391">
    <property type="term" value="F:P-type sodium:potassium-exchanging transporter activity"/>
    <property type="evidence" value="ECO:0007669"/>
    <property type="project" value="TreeGrafter"/>
</dbReference>
<dbReference type="GO" id="GO:0016887">
    <property type="term" value="F:ATP hydrolysis activity"/>
    <property type="evidence" value="ECO:0007669"/>
    <property type="project" value="InterPro"/>
</dbReference>
<dbReference type="SUPFAM" id="SSF81665">
    <property type="entry name" value="Calcium ATPase, transmembrane domain M"/>
    <property type="match status" value="1"/>
</dbReference>
<keyword evidence="7" id="KW-1278">Translocase</keyword>
<dbReference type="AlphaFoldDB" id="A0A069CTW0"/>
<dbReference type="Pfam" id="PF00689">
    <property type="entry name" value="Cation_ATPase_C"/>
    <property type="match status" value="1"/>
</dbReference>
<dbReference type="GO" id="GO:0006883">
    <property type="term" value="P:intracellular sodium ion homeostasis"/>
    <property type="evidence" value="ECO:0007669"/>
    <property type="project" value="TreeGrafter"/>
</dbReference>
<dbReference type="InterPro" id="IPR023214">
    <property type="entry name" value="HAD_sf"/>
</dbReference>
<dbReference type="Pfam" id="PF00690">
    <property type="entry name" value="Cation_ATPase_N"/>
    <property type="match status" value="1"/>
</dbReference>
<evidence type="ECO:0000256" key="1">
    <source>
        <dbReference type="ARBA" id="ARBA00004651"/>
    </source>
</evidence>
<evidence type="ECO:0000256" key="9">
    <source>
        <dbReference type="ARBA" id="ARBA00023136"/>
    </source>
</evidence>
<dbReference type="InterPro" id="IPR023299">
    <property type="entry name" value="ATPase_P-typ_cyto_dom_N"/>
</dbReference>
<evidence type="ECO:0000259" key="11">
    <source>
        <dbReference type="SMART" id="SM00831"/>
    </source>
</evidence>
<evidence type="ECO:0000313" key="12">
    <source>
        <dbReference type="EMBL" id="GAK31235.1"/>
    </source>
</evidence>
<dbReference type="InterPro" id="IPR023298">
    <property type="entry name" value="ATPase_P-typ_TM_dom_sf"/>
</dbReference>
<feature type="transmembrane region" description="Helical" evidence="10">
    <location>
        <begin position="848"/>
        <end position="868"/>
    </location>
</feature>
<evidence type="ECO:0000256" key="3">
    <source>
        <dbReference type="ARBA" id="ARBA00022475"/>
    </source>
</evidence>
<dbReference type="SFLD" id="SFLDS00003">
    <property type="entry name" value="Haloacid_Dehalogenase"/>
    <property type="match status" value="1"/>
</dbReference>
<dbReference type="InterPro" id="IPR001757">
    <property type="entry name" value="P_typ_ATPase"/>
</dbReference>
<proteinExistence type="inferred from homology"/>
<dbReference type="GO" id="GO:0030007">
    <property type="term" value="P:intracellular potassium ion homeostasis"/>
    <property type="evidence" value="ECO:0007669"/>
    <property type="project" value="TreeGrafter"/>
</dbReference>
<dbReference type="EMBL" id="DF820491">
    <property type="protein sequence ID" value="GAK31235.1"/>
    <property type="molecule type" value="Genomic_DNA"/>
</dbReference>
<evidence type="ECO:0000313" key="13">
    <source>
        <dbReference type="Proteomes" id="UP000030643"/>
    </source>
</evidence>
<dbReference type="PRINTS" id="PR00119">
    <property type="entry name" value="CATATPASE"/>
</dbReference>
<dbReference type="SUPFAM" id="SSF81660">
    <property type="entry name" value="Metal cation-transporting ATPase, ATP-binding domain N"/>
    <property type="match status" value="1"/>
</dbReference>
<dbReference type="Pfam" id="PF00122">
    <property type="entry name" value="E1-E2_ATPase"/>
    <property type="match status" value="1"/>
</dbReference>
<comment type="subcellular location">
    <subcellularLocation>
        <location evidence="1">Cell membrane</location>
        <topology evidence="1">Multi-pass membrane protein</topology>
    </subcellularLocation>
</comment>
<feature type="transmembrane region" description="Helical" evidence="10">
    <location>
        <begin position="60"/>
        <end position="78"/>
    </location>
</feature>
<evidence type="ECO:0000256" key="2">
    <source>
        <dbReference type="ARBA" id="ARBA00005675"/>
    </source>
</evidence>
<keyword evidence="8 10" id="KW-1133">Transmembrane helix</keyword>
<evidence type="ECO:0000256" key="8">
    <source>
        <dbReference type="ARBA" id="ARBA00022989"/>
    </source>
</evidence>
<keyword evidence="3" id="KW-1003">Cell membrane</keyword>
<dbReference type="Pfam" id="PF08282">
    <property type="entry name" value="Hydrolase_3"/>
    <property type="match status" value="1"/>
</dbReference>
<dbReference type="OrthoDB" id="9760364at2"/>
<comment type="similarity">
    <text evidence="2">Belongs to the cation transport ATPase (P-type) (TC 3.A.3) family. Type IIA subfamily.</text>
</comment>
<dbReference type="PROSITE" id="PS00154">
    <property type="entry name" value="ATPASE_E1_E2"/>
    <property type="match status" value="1"/>
</dbReference>
<dbReference type="InterPro" id="IPR018303">
    <property type="entry name" value="ATPase_P-typ_P_site"/>
</dbReference>
<dbReference type="Pfam" id="PF13246">
    <property type="entry name" value="Cation_ATPase"/>
    <property type="match status" value="1"/>
</dbReference>
<dbReference type="NCBIfam" id="TIGR01494">
    <property type="entry name" value="ATPase_P-type"/>
    <property type="match status" value="3"/>
</dbReference>
<dbReference type="PANTHER" id="PTHR43294:SF21">
    <property type="entry name" value="CATION TRANSPORTING ATPASE"/>
    <property type="match status" value="1"/>
</dbReference>
<dbReference type="SMART" id="SM00831">
    <property type="entry name" value="Cation_ATPase_N"/>
    <property type="match status" value="1"/>
</dbReference>
<dbReference type="PANTHER" id="PTHR43294">
    <property type="entry name" value="SODIUM/POTASSIUM-TRANSPORTING ATPASE SUBUNIT ALPHA"/>
    <property type="match status" value="1"/>
</dbReference>
<dbReference type="SUPFAM" id="SSF56784">
    <property type="entry name" value="HAD-like"/>
    <property type="match status" value="1"/>
</dbReference>
<dbReference type="FunFam" id="3.40.50.1000:FF:000028">
    <property type="entry name" value="Calcium-transporting P-type ATPase, putative"/>
    <property type="match status" value="1"/>
</dbReference>
<dbReference type="Gene3D" id="2.70.150.10">
    <property type="entry name" value="Calcium-transporting ATPase, cytoplasmic transduction domain A"/>
    <property type="match status" value="1"/>
</dbReference>
<keyword evidence="9 10" id="KW-0472">Membrane</keyword>
<evidence type="ECO:0000256" key="7">
    <source>
        <dbReference type="ARBA" id="ARBA00022967"/>
    </source>
</evidence>
<dbReference type="PRINTS" id="PR00120">
    <property type="entry name" value="HATPASE"/>
</dbReference>
<dbReference type="STRING" id="1329250.WOSG25_080670"/>
<feature type="transmembrane region" description="Helical" evidence="10">
    <location>
        <begin position="84"/>
        <end position="103"/>
    </location>
</feature>
<gene>
    <name evidence="12" type="ORF">WOSG25_080670</name>
</gene>
<dbReference type="GO" id="GO:0005524">
    <property type="term" value="F:ATP binding"/>
    <property type="evidence" value="ECO:0007669"/>
    <property type="project" value="UniProtKB-KW"/>
</dbReference>
<dbReference type="SUPFAM" id="SSF81653">
    <property type="entry name" value="Calcium ATPase, transduction domain A"/>
    <property type="match status" value="1"/>
</dbReference>
<protein>
    <submittedName>
        <fullName evidence="12">Cation-transporting ATPase</fullName>
    </submittedName>
</protein>
<dbReference type="eggNOG" id="COG0474">
    <property type="taxonomic scope" value="Bacteria"/>
</dbReference>
<name>A0A069CTW0_WEIOS</name>
<feature type="transmembrane region" description="Helical" evidence="10">
    <location>
        <begin position="820"/>
        <end position="842"/>
    </location>
</feature>
<reference evidence="13" key="1">
    <citation type="journal article" date="2014" name="Genome Announc.">
        <title>Draft genome sequence of Weissella oryzae SG25T, isolated from fermented rice grains.</title>
        <authorList>
            <person name="Tanizawa Y."/>
            <person name="Fujisawa T."/>
            <person name="Mochizuki T."/>
            <person name="Kaminuma E."/>
            <person name="Suzuki Y."/>
            <person name="Nakamura Y."/>
            <person name="Tohno M."/>
        </authorList>
    </citation>
    <scope>NUCLEOTIDE SEQUENCE [LARGE SCALE GENOMIC DNA]</scope>
    <source>
        <strain evidence="13">DSM 25784 / JCM 18191 / LMG 30913 / SG25</strain>
    </source>
</reference>
<feature type="transmembrane region" description="Helical" evidence="10">
    <location>
        <begin position="672"/>
        <end position="695"/>
    </location>
</feature>
<feature type="domain" description="Cation-transporting P-type ATPase N-terminal" evidence="11">
    <location>
        <begin position="2"/>
        <end position="77"/>
    </location>
</feature>
<dbReference type="GO" id="GO:1902600">
    <property type="term" value="P:proton transmembrane transport"/>
    <property type="evidence" value="ECO:0007669"/>
    <property type="project" value="TreeGrafter"/>
</dbReference>
<dbReference type="Gene3D" id="3.40.1110.10">
    <property type="entry name" value="Calcium-transporting ATPase, cytoplasmic domain N"/>
    <property type="match status" value="1"/>
</dbReference>
<dbReference type="RefSeq" id="WP_027699241.1">
    <property type="nucleotide sequence ID" value="NZ_DF820491.1"/>
</dbReference>
<keyword evidence="6" id="KW-0067">ATP-binding</keyword>
<feature type="transmembrane region" description="Helical" evidence="10">
    <location>
        <begin position="278"/>
        <end position="305"/>
    </location>
</feature>
<dbReference type="InterPro" id="IPR008250">
    <property type="entry name" value="ATPase_P-typ_transduc_dom_A_sf"/>
</dbReference>
<dbReference type="SFLD" id="SFLDF00027">
    <property type="entry name" value="p-type_atpase"/>
    <property type="match status" value="1"/>
</dbReference>
<evidence type="ECO:0000256" key="5">
    <source>
        <dbReference type="ARBA" id="ARBA00022741"/>
    </source>
</evidence>
<feature type="transmembrane region" description="Helical" evidence="10">
    <location>
        <begin position="779"/>
        <end position="799"/>
    </location>
</feature>
<sequence length="876" mass="94333">MKDYLIKRDQLLKDHAVDLKVGLDSTQKVANQRARYGRNELSPPVRESLLKKIGHTLKDVATIILLLAAIISFTTAYLEGSGEIVEGILIIGIVIINSVLSILQEGKAEKALAALQALNQASTKVLRAGKVETISSADVVVGDILYLENGVKIPADARLLETTDLQVEEASLTGESLPIEKNADTDFTHEVELADRSNMVYSGTTIVNGSALALVTAVGDQTELGQIASLLNSEQKQLTPLQIKLKQLGRQISIFAVVAALIVMVIGLLQGLAFMQTFMIAVSLAVAVVPETLPVIVTMTLAVGVRKMAARQAIIRRLPAVETLGTTSVIASDKTGTLTQNKMTVQKIWVSADNEISNLDVDYKANENARSLLVMAGLASNVHYDQDDNQALGLPTEVALVAATERIAKLSQLQASYPRIAEIPFNSTRKRMTTVQKMPNGTYMAITKGAIDVLKPLITEGDLKRAEEVTASFAKSALRVIAVTVKYFDELPAGELTEQFLEQDLKLIGLFGMIDPPRPESKQAVAEARQAGIKTVMITGDHVLTASAIAKEIGILGEGDQALTGSQLREMSDATLTDNIQHYAVFARVTPADKIRIIKAWQANQAVVAMTGDGVNDAPALKAADVGIAMGLTGTDVAREAADIILADDNFASIVAAISQGRGSYDRVRRTINFLLSANVAEVLLILLVLAIGWGSPLLPIHILFINLVANGLPGFALSYEENDLTNMQKKPLPKHAKLFGQGLSQQIIGNALLFTSVSLVAFYLGTHVSFNGVTPSEMVGQSMTFLVLSVISIIHVFNIRSTRSILSDSYGSNPRLYQLAGLSILITAMLVTIEPIATAFHLVVLPWPYWLCALGLILLPTLIIEIVKIARRKNN</sequence>
<feature type="transmembrane region" description="Helical" evidence="10">
    <location>
        <begin position="701"/>
        <end position="720"/>
    </location>
</feature>
<dbReference type="GO" id="GO:0005886">
    <property type="term" value="C:plasma membrane"/>
    <property type="evidence" value="ECO:0007669"/>
    <property type="project" value="UniProtKB-SubCell"/>
</dbReference>
<keyword evidence="5" id="KW-0547">Nucleotide-binding</keyword>
<feature type="transmembrane region" description="Helical" evidence="10">
    <location>
        <begin position="252"/>
        <end position="272"/>
    </location>
</feature>
<dbReference type="InterPro" id="IPR044492">
    <property type="entry name" value="P_typ_ATPase_HD_dom"/>
</dbReference>
<dbReference type="InterPro" id="IPR050510">
    <property type="entry name" value="Cation_transp_ATPase_P-type"/>
</dbReference>
<evidence type="ECO:0000256" key="6">
    <source>
        <dbReference type="ARBA" id="ARBA00022840"/>
    </source>
</evidence>
<evidence type="ECO:0000256" key="10">
    <source>
        <dbReference type="SAM" id="Phobius"/>
    </source>
</evidence>
<dbReference type="InterPro" id="IPR036412">
    <property type="entry name" value="HAD-like_sf"/>
</dbReference>
<dbReference type="Gene3D" id="3.40.50.1000">
    <property type="entry name" value="HAD superfamily/HAD-like"/>
    <property type="match status" value="1"/>
</dbReference>
<keyword evidence="13" id="KW-1185">Reference proteome</keyword>
<evidence type="ECO:0000256" key="4">
    <source>
        <dbReference type="ARBA" id="ARBA00022692"/>
    </source>
</evidence>
<dbReference type="Proteomes" id="UP000030643">
    <property type="component" value="Unassembled WGS sequence"/>
</dbReference>
<dbReference type="GO" id="GO:0036376">
    <property type="term" value="P:sodium ion export across plasma membrane"/>
    <property type="evidence" value="ECO:0007669"/>
    <property type="project" value="TreeGrafter"/>
</dbReference>
<accession>A0A069CTW0</accession>
<keyword evidence="4 10" id="KW-0812">Transmembrane</keyword>